<feature type="transmembrane region" description="Helical" evidence="8">
    <location>
        <begin position="164"/>
        <end position="182"/>
    </location>
</feature>
<evidence type="ECO:0000256" key="1">
    <source>
        <dbReference type="ARBA" id="ARBA00004141"/>
    </source>
</evidence>
<feature type="transmembrane region" description="Helical" evidence="8">
    <location>
        <begin position="100"/>
        <end position="125"/>
    </location>
</feature>
<dbReference type="AlphaFoldDB" id="A0A1I7XVI6"/>
<sequence length="346" mass="40043">MKCFKVQEGFILREFTNSTCLYMRDKPFSQFLSLLLDLIRQAFTIFLYIAVSREIFNHRTKGVALLDLSMDRCVKFCIVLEHKLHALIYSESLIPYTIKILLSALFVIVGCVGLVGNVLTVLVIYKFKRVVPDFCGYNRELEVARGSCDYVTSQNVPFRYPFELTMVVTFVLPLIFIVYCYFRILATLNEMATATTVHIPIGSSNSDTSQVTSPSILYVHTKNYAPPKSQQAQKMVIKMLAKCNQSTNKCLETRVNYSYLRLPVFFVCYLPYHLERLIVQYTKQQCDSSMFCLLLYPITGLLQYISATLNPVFYNLMSTRFRTAFNQLIKQIIPKREREYSTIVRI</sequence>
<dbReference type="GO" id="GO:0005886">
    <property type="term" value="C:plasma membrane"/>
    <property type="evidence" value="ECO:0007669"/>
    <property type="project" value="TreeGrafter"/>
</dbReference>
<dbReference type="SUPFAM" id="SSF81321">
    <property type="entry name" value="Family A G protein-coupled receptor-like"/>
    <property type="match status" value="1"/>
</dbReference>
<dbReference type="Pfam" id="PF00001">
    <property type="entry name" value="7tm_1"/>
    <property type="match status" value="1"/>
</dbReference>
<evidence type="ECO:0000256" key="2">
    <source>
        <dbReference type="ARBA" id="ARBA00022692"/>
    </source>
</evidence>
<protein>
    <submittedName>
        <fullName evidence="11">G_PROTEIN_RECEP_F1_2 domain-containing protein</fullName>
    </submittedName>
</protein>
<keyword evidence="2 8" id="KW-0812">Transmembrane</keyword>
<keyword evidence="6" id="KW-0675">Receptor</keyword>
<feature type="domain" description="G-protein coupled receptors family 1 profile" evidence="9">
    <location>
        <begin position="65"/>
        <end position="314"/>
    </location>
</feature>
<dbReference type="PROSITE" id="PS50262">
    <property type="entry name" value="G_PROTEIN_RECEP_F1_2"/>
    <property type="match status" value="1"/>
</dbReference>
<evidence type="ECO:0000259" key="9">
    <source>
        <dbReference type="PROSITE" id="PS50262"/>
    </source>
</evidence>
<proteinExistence type="predicted"/>
<dbReference type="WBParaSite" id="Hba_21586">
    <property type="protein sequence ID" value="Hba_21586"/>
    <property type="gene ID" value="Hba_21586"/>
</dbReference>
<evidence type="ECO:0000256" key="5">
    <source>
        <dbReference type="ARBA" id="ARBA00023136"/>
    </source>
</evidence>
<keyword evidence="7" id="KW-0807">Transducer</keyword>
<dbReference type="Gene3D" id="1.20.1070.10">
    <property type="entry name" value="Rhodopsin 7-helix transmembrane proteins"/>
    <property type="match status" value="1"/>
</dbReference>
<evidence type="ECO:0000256" key="7">
    <source>
        <dbReference type="ARBA" id="ARBA00023224"/>
    </source>
</evidence>
<accession>A0A1I7XVI6</accession>
<evidence type="ECO:0000256" key="4">
    <source>
        <dbReference type="ARBA" id="ARBA00023040"/>
    </source>
</evidence>
<feature type="transmembrane region" description="Helical" evidence="8">
    <location>
        <begin position="31"/>
        <end position="51"/>
    </location>
</feature>
<name>A0A1I7XVI6_HETBA</name>
<dbReference type="PANTHER" id="PTHR24243:SF224">
    <property type="entry name" value="G-PROTEIN COUPLED RECEPTOR 19-RELATED"/>
    <property type="match status" value="1"/>
</dbReference>
<evidence type="ECO:0000256" key="8">
    <source>
        <dbReference type="SAM" id="Phobius"/>
    </source>
</evidence>
<keyword evidence="3 8" id="KW-1133">Transmembrane helix</keyword>
<keyword evidence="5 8" id="KW-0472">Membrane</keyword>
<evidence type="ECO:0000256" key="6">
    <source>
        <dbReference type="ARBA" id="ARBA00023170"/>
    </source>
</evidence>
<comment type="subcellular location">
    <subcellularLocation>
        <location evidence="1">Membrane</location>
        <topology evidence="1">Multi-pass membrane protein</topology>
    </subcellularLocation>
</comment>
<dbReference type="InterPro" id="IPR000276">
    <property type="entry name" value="GPCR_Rhodpsn"/>
</dbReference>
<keyword evidence="10" id="KW-1185">Reference proteome</keyword>
<evidence type="ECO:0000313" key="10">
    <source>
        <dbReference type="Proteomes" id="UP000095283"/>
    </source>
</evidence>
<keyword evidence="4" id="KW-0297">G-protein coupled receptor</keyword>
<evidence type="ECO:0000313" key="11">
    <source>
        <dbReference type="WBParaSite" id="Hba_21586"/>
    </source>
</evidence>
<dbReference type="InterPro" id="IPR017452">
    <property type="entry name" value="GPCR_Rhodpsn_7TM"/>
</dbReference>
<dbReference type="GO" id="GO:0004930">
    <property type="term" value="F:G protein-coupled receptor activity"/>
    <property type="evidence" value="ECO:0007669"/>
    <property type="project" value="UniProtKB-KW"/>
</dbReference>
<dbReference type="PRINTS" id="PR00237">
    <property type="entry name" value="GPCRRHODOPSN"/>
</dbReference>
<reference evidence="11" key="1">
    <citation type="submission" date="2016-11" db="UniProtKB">
        <authorList>
            <consortium name="WormBaseParasite"/>
        </authorList>
    </citation>
    <scope>IDENTIFICATION</scope>
</reference>
<dbReference type="PANTHER" id="PTHR24243">
    <property type="entry name" value="G-PROTEIN COUPLED RECEPTOR"/>
    <property type="match status" value="1"/>
</dbReference>
<evidence type="ECO:0000256" key="3">
    <source>
        <dbReference type="ARBA" id="ARBA00022989"/>
    </source>
</evidence>
<dbReference type="Proteomes" id="UP000095283">
    <property type="component" value="Unplaced"/>
</dbReference>
<organism evidence="10 11">
    <name type="scientific">Heterorhabditis bacteriophora</name>
    <name type="common">Entomopathogenic nematode worm</name>
    <dbReference type="NCBI Taxonomy" id="37862"/>
    <lineage>
        <taxon>Eukaryota</taxon>
        <taxon>Metazoa</taxon>
        <taxon>Ecdysozoa</taxon>
        <taxon>Nematoda</taxon>
        <taxon>Chromadorea</taxon>
        <taxon>Rhabditida</taxon>
        <taxon>Rhabditina</taxon>
        <taxon>Rhabditomorpha</taxon>
        <taxon>Strongyloidea</taxon>
        <taxon>Heterorhabditidae</taxon>
        <taxon>Heterorhabditis</taxon>
    </lineage>
</organism>